<dbReference type="Proteomes" id="UP000886520">
    <property type="component" value="Chromosome 3"/>
</dbReference>
<keyword evidence="9" id="KW-0067">ATP-binding</keyword>
<dbReference type="EMBL" id="JABFUD020000002">
    <property type="protein sequence ID" value="KAI5083824.1"/>
    <property type="molecule type" value="Genomic_DNA"/>
</dbReference>
<dbReference type="Gene3D" id="1.10.510.10">
    <property type="entry name" value="Transferase(Phosphotransferase) domain 1"/>
    <property type="match status" value="1"/>
</dbReference>
<evidence type="ECO:0000313" key="17">
    <source>
        <dbReference type="EMBL" id="KAI5083824.1"/>
    </source>
</evidence>
<dbReference type="PROSITE" id="PS50011">
    <property type="entry name" value="PROTEIN_KINASE_DOM"/>
    <property type="match status" value="1"/>
</dbReference>
<evidence type="ECO:0000256" key="1">
    <source>
        <dbReference type="ARBA" id="ARBA00004479"/>
    </source>
</evidence>
<dbReference type="FunFam" id="3.30.200.20:FF:000467">
    <property type="entry name" value="Leucine-rich repeat receptor-like protein kinase"/>
    <property type="match status" value="1"/>
</dbReference>
<evidence type="ECO:0000256" key="15">
    <source>
        <dbReference type="SAM" id="SignalP"/>
    </source>
</evidence>
<evidence type="ECO:0000256" key="2">
    <source>
        <dbReference type="ARBA" id="ARBA00008684"/>
    </source>
</evidence>
<dbReference type="InterPro" id="IPR003591">
    <property type="entry name" value="Leu-rich_rpt_typical-subtyp"/>
</dbReference>
<evidence type="ECO:0000256" key="8">
    <source>
        <dbReference type="ARBA" id="ARBA00022741"/>
    </source>
</evidence>
<dbReference type="InterPro" id="IPR001611">
    <property type="entry name" value="Leu-rich_rpt"/>
</dbReference>
<comment type="subcellular location">
    <subcellularLocation>
        <location evidence="1">Membrane</location>
        <topology evidence="1">Single-pass type I membrane protein</topology>
    </subcellularLocation>
</comment>
<dbReference type="Pfam" id="PF13855">
    <property type="entry name" value="LRR_8"/>
    <property type="match status" value="1"/>
</dbReference>
<keyword evidence="7" id="KW-0677">Repeat</keyword>
<keyword evidence="11 14" id="KW-0472">Membrane</keyword>
<protein>
    <recommendedName>
        <fullName evidence="16">Protein kinase domain-containing protein</fullName>
    </recommendedName>
</protein>
<dbReference type="AlphaFoldDB" id="A0A9D4VD20"/>
<dbReference type="SMART" id="SM00369">
    <property type="entry name" value="LRR_TYP"/>
    <property type="match status" value="5"/>
</dbReference>
<proteinExistence type="inferred from homology"/>
<feature type="domain" description="Protein kinase" evidence="16">
    <location>
        <begin position="409"/>
        <end position="705"/>
    </location>
</feature>
<comment type="caution">
    <text evidence="17">The sequence shown here is derived from an EMBL/GenBank/DDBJ whole genome shotgun (WGS) entry which is preliminary data.</text>
</comment>
<dbReference type="GO" id="GO:0005524">
    <property type="term" value="F:ATP binding"/>
    <property type="evidence" value="ECO:0007669"/>
    <property type="project" value="UniProtKB-KW"/>
</dbReference>
<evidence type="ECO:0000256" key="7">
    <source>
        <dbReference type="ARBA" id="ARBA00022737"/>
    </source>
</evidence>
<keyword evidence="8" id="KW-0547">Nucleotide-binding</keyword>
<dbReference type="InterPro" id="IPR000719">
    <property type="entry name" value="Prot_kinase_dom"/>
</dbReference>
<dbReference type="PROSITE" id="PS00108">
    <property type="entry name" value="PROTEIN_KINASE_ST"/>
    <property type="match status" value="1"/>
</dbReference>
<dbReference type="PANTHER" id="PTHR48007:SF83">
    <property type="entry name" value="PROTEIN KINASE DOMAIN-CONTAINING PROTEIN"/>
    <property type="match status" value="1"/>
</dbReference>
<dbReference type="Pfam" id="PF00560">
    <property type="entry name" value="LRR_1"/>
    <property type="match status" value="2"/>
</dbReference>
<evidence type="ECO:0000256" key="3">
    <source>
        <dbReference type="ARBA" id="ARBA00022553"/>
    </source>
</evidence>
<feature type="chain" id="PRO_5038801048" description="Protein kinase domain-containing protein" evidence="15">
    <location>
        <begin position="32"/>
        <end position="715"/>
    </location>
</feature>
<dbReference type="SMART" id="SM00220">
    <property type="entry name" value="S_TKc"/>
    <property type="match status" value="1"/>
</dbReference>
<evidence type="ECO:0000256" key="5">
    <source>
        <dbReference type="ARBA" id="ARBA00022692"/>
    </source>
</evidence>
<dbReference type="PANTHER" id="PTHR48007">
    <property type="entry name" value="LEUCINE-RICH REPEAT RECEPTOR-LIKE PROTEIN KINASE PXC1"/>
    <property type="match status" value="1"/>
</dbReference>
<dbReference type="FunFam" id="3.80.10.10:FF:000722">
    <property type="entry name" value="Leucine-rich repeat receptor-like protein kinase"/>
    <property type="match status" value="1"/>
</dbReference>
<organism evidence="17 18">
    <name type="scientific">Adiantum capillus-veneris</name>
    <name type="common">Maidenhair fern</name>
    <dbReference type="NCBI Taxonomy" id="13818"/>
    <lineage>
        <taxon>Eukaryota</taxon>
        <taxon>Viridiplantae</taxon>
        <taxon>Streptophyta</taxon>
        <taxon>Embryophyta</taxon>
        <taxon>Tracheophyta</taxon>
        <taxon>Polypodiopsida</taxon>
        <taxon>Polypodiidae</taxon>
        <taxon>Polypodiales</taxon>
        <taxon>Pteridineae</taxon>
        <taxon>Pteridaceae</taxon>
        <taxon>Vittarioideae</taxon>
        <taxon>Adiantum</taxon>
    </lineage>
</organism>
<dbReference type="Pfam" id="PF08263">
    <property type="entry name" value="LRRNT_2"/>
    <property type="match status" value="1"/>
</dbReference>
<keyword evidence="6 15" id="KW-0732">Signal</keyword>
<evidence type="ECO:0000256" key="9">
    <source>
        <dbReference type="ARBA" id="ARBA00022840"/>
    </source>
</evidence>
<dbReference type="OrthoDB" id="4062651at2759"/>
<dbReference type="FunFam" id="3.80.10.10:FF:000101">
    <property type="entry name" value="LRR receptor-like serine/threonine-protein kinase ERECTA"/>
    <property type="match status" value="1"/>
</dbReference>
<keyword evidence="12" id="KW-0675">Receptor</keyword>
<keyword evidence="4" id="KW-0433">Leucine-rich repeat</keyword>
<dbReference type="InterPro" id="IPR013210">
    <property type="entry name" value="LRR_N_plant-typ"/>
</dbReference>
<dbReference type="GO" id="GO:0016020">
    <property type="term" value="C:membrane"/>
    <property type="evidence" value="ECO:0007669"/>
    <property type="project" value="UniProtKB-SubCell"/>
</dbReference>
<name>A0A9D4VD20_ADICA</name>
<keyword evidence="18" id="KW-1185">Reference proteome</keyword>
<comment type="similarity">
    <text evidence="2">Belongs to the protein kinase superfamily. Ser/Thr protein kinase family.</text>
</comment>
<dbReference type="InterPro" id="IPR046959">
    <property type="entry name" value="PRK1-6/SRF4-like"/>
</dbReference>
<dbReference type="SUPFAM" id="SSF56112">
    <property type="entry name" value="Protein kinase-like (PK-like)"/>
    <property type="match status" value="1"/>
</dbReference>
<reference evidence="17" key="1">
    <citation type="submission" date="2021-01" db="EMBL/GenBank/DDBJ databases">
        <title>Adiantum capillus-veneris genome.</title>
        <authorList>
            <person name="Fang Y."/>
            <person name="Liao Q."/>
        </authorList>
    </citation>
    <scope>NUCLEOTIDE SEQUENCE</scope>
    <source>
        <strain evidence="17">H3</strain>
        <tissue evidence="17">Leaf</tissue>
    </source>
</reference>
<dbReference type="InterPro" id="IPR008271">
    <property type="entry name" value="Ser/Thr_kinase_AS"/>
</dbReference>
<evidence type="ECO:0000256" key="11">
    <source>
        <dbReference type="ARBA" id="ARBA00023136"/>
    </source>
</evidence>
<dbReference type="Gene3D" id="3.80.10.10">
    <property type="entry name" value="Ribonuclease Inhibitor"/>
    <property type="match status" value="1"/>
</dbReference>
<gene>
    <name evidence="17" type="ORF">GOP47_0003567</name>
</gene>
<dbReference type="InterPro" id="IPR032675">
    <property type="entry name" value="LRR_dom_sf"/>
</dbReference>
<dbReference type="Gene3D" id="3.30.200.20">
    <property type="entry name" value="Phosphorylase Kinase, domain 1"/>
    <property type="match status" value="1"/>
</dbReference>
<keyword evidence="3" id="KW-0597">Phosphoprotein</keyword>
<evidence type="ECO:0000256" key="6">
    <source>
        <dbReference type="ARBA" id="ARBA00022729"/>
    </source>
</evidence>
<evidence type="ECO:0000256" key="4">
    <source>
        <dbReference type="ARBA" id="ARBA00022614"/>
    </source>
</evidence>
<feature type="signal peptide" evidence="15">
    <location>
        <begin position="1"/>
        <end position="31"/>
    </location>
</feature>
<evidence type="ECO:0000256" key="12">
    <source>
        <dbReference type="ARBA" id="ARBA00023170"/>
    </source>
</evidence>
<evidence type="ECO:0000256" key="13">
    <source>
        <dbReference type="ARBA" id="ARBA00023180"/>
    </source>
</evidence>
<sequence>MPHRELPPSIMQRSILLIWPALLFILAVADCACALTLEGQLLLRFKSLILVDPLGILNNWNSFDADPCRWNGVGCDNASTPAVVTLSLPRAQLQGSLAADLGGLTHLRHLNLHHNHLSGPIPAAIFNATQLQSLFLFSNNLSGSLPSLLNRLSALQSLDLSHNSFSGMIPASPLANCTRLFSLSLSHNSFSGPAPAAIGSSLLSLRRLDLSYNSLTGTIPESFGDLPSLVDTLDLSHNRLSGAIPASLASLPANVTLDLSFNNLTGPIPQEGTLAKQGISAFLGNPGLCGTPLSALCLVPPSPFMAAAQSRNRGLSKGAIAAIVVGDVAGVALVCLIFLYCYWRAFSQKKTSGKGVSSSTPSSVGLGGQRPSWLCTKTATMDMLPEAFDQGDLVALDGEVTFDLDELLKASAYVLGKSGVGIVYKVILSDELTVAVRRLGDSGAHRFREFQAEVEAIGRVRHPNIVRLRAYYWAVDEKLLVYNYIPNGSLASVLNGQSSEPLRWAARLKIVKGAARGLAFLHEQGPSRKFCHGDIKPSNILLDCQMEPYIADYGLNRLLSIVGSGVPTSAQVGKVSVSSRSSTGSGLSFGAGVSPEDVHYQAPETALSKSIKPTQKGDVFSLGMVMLQLLTGKLQVLSPAEEVELSQWIEAALQGKEPLLRILDPVLVEEMHHADDMLTFLKIALACVAPQPEQRPSMRLLHESVTRIGTPLSSS</sequence>
<feature type="transmembrane region" description="Helical" evidence="14">
    <location>
        <begin position="319"/>
        <end position="343"/>
    </location>
</feature>
<evidence type="ECO:0000256" key="14">
    <source>
        <dbReference type="SAM" id="Phobius"/>
    </source>
</evidence>
<dbReference type="GO" id="GO:0004672">
    <property type="term" value="F:protein kinase activity"/>
    <property type="evidence" value="ECO:0007669"/>
    <property type="project" value="InterPro"/>
</dbReference>
<evidence type="ECO:0000313" key="18">
    <source>
        <dbReference type="Proteomes" id="UP000886520"/>
    </source>
</evidence>
<dbReference type="Pfam" id="PF00069">
    <property type="entry name" value="Pkinase"/>
    <property type="match status" value="1"/>
</dbReference>
<keyword evidence="10 14" id="KW-1133">Transmembrane helix</keyword>
<dbReference type="InterPro" id="IPR011009">
    <property type="entry name" value="Kinase-like_dom_sf"/>
</dbReference>
<dbReference type="SUPFAM" id="SSF52058">
    <property type="entry name" value="L domain-like"/>
    <property type="match status" value="1"/>
</dbReference>
<accession>A0A9D4VD20</accession>
<keyword evidence="13" id="KW-0325">Glycoprotein</keyword>
<evidence type="ECO:0000256" key="10">
    <source>
        <dbReference type="ARBA" id="ARBA00022989"/>
    </source>
</evidence>
<dbReference type="PRINTS" id="PR00019">
    <property type="entry name" value="LEURICHRPT"/>
</dbReference>
<evidence type="ECO:0000259" key="16">
    <source>
        <dbReference type="PROSITE" id="PS50011"/>
    </source>
</evidence>
<keyword evidence="5 14" id="KW-0812">Transmembrane</keyword>